<comment type="caution">
    <text evidence="5">The sequence shown here is derived from an EMBL/GenBank/DDBJ whole genome shotgun (WGS) entry which is preliminary data.</text>
</comment>
<dbReference type="SUPFAM" id="SSF56801">
    <property type="entry name" value="Acetyl-CoA synthetase-like"/>
    <property type="match status" value="1"/>
</dbReference>
<dbReference type="PROSITE" id="PS00455">
    <property type="entry name" value="AMP_BINDING"/>
    <property type="match status" value="1"/>
</dbReference>
<evidence type="ECO:0000256" key="3">
    <source>
        <dbReference type="ARBA" id="ARBA00024484"/>
    </source>
</evidence>
<dbReference type="GO" id="GO:0016020">
    <property type="term" value="C:membrane"/>
    <property type="evidence" value="ECO:0007669"/>
    <property type="project" value="TreeGrafter"/>
</dbReference>
<gene>
    <name evidence="5" type="ORF">BN741_00335</name>
</gene>
<keyword evidence="1" id="KW-0547">Nucleotide-binding</keyword>
<reference evidence="5" key="1">
    <citation type="submission" date="2012-11" db="EMBL/GenBank/DDBJ databases">
        <title>Dependencies among metagenomic species, viruses, plasmids and units of genetic variation.</title>
        <authorList>
            <person name="Nielsen H.B."/>
            <person name="Almeida M."/>
            <person name="Juncker A.S."/>
            <person name="Rasmussen S."/>
            <person name="Li J."/>
            <person name="Sunagawa S."/>
            <person name="Plichta D."/>
            <person name="Gautier L."/>
            <person name="Le Chatelier E."/>
            <person name="Peletier E."/>
            <person name="Bonde I."/>
            <person name="Nielsen T."/>
            <person name="Manichanh C."/>
            <person name="Arumugam M."/>
            <person name="Batto J."/>
            <person name="Santos M.B.Q.D."/>
            <person name="Blom N."/>
            <person name="Borruel N."/>
            <person name="Burgdorf K.S."/>
            <person name="Boumezbeur F."/>
            <person name="Casellas F."/>
            <person name="Dore J."/>
            <person name="Guarner F."/>
            <person name="Hansen T."/>
            <person name="Hildebrand F."/>
            <person name="Kaas R.S."/>
            <person name="Kennedy S."/>
            <person name="Kristiansen K."/>
            <person name="Kultima J.R."/>
            <person name="Leonard P."/>
            <person name="Levenez F."/>
            <person name="Lund O."/>
            <person name="Moumen B."/>
            <person name="Le Paslier D."/>
            <person name="Pons N."/>
            <person name="Pedersen O."/>
            <person name="Prifti E."/>
            <person name="Qin J."/>
            <person name="Raes J."/>
            <person name="Tap J."/>
            <person name="Tims S."/>
            <person name="Ussery D.W."/>
            <person name="Yamada T."/>
            <person name="MetaHit consortium"/>
            <person name="Renault P."/>
            <person name="Sicheritz-Ponten T."/>
            <person name="Bork P."/>
            <person name="Wang J."/>
            <person name="Brunak S."/>
            <person name="Ehrlich S.D."/>
        </authorList>
    </citation>
    <scope>NUCLEOTIDE SEQUENCE [LARGE SCALE GENOMIC DNA]</scope>
</reference>
<dbReference type="Pfam" id="PF23562">
    <property type="entry name" value="AMP-binding_C_3"/>
    <property type="match status" value="1"/>
</dbReference>
<protein>
    <submittedName>
        <fullName evidence="5">AMP-binding enzyme</fullName>
    </submittedName>
</protein>
<dbReference type="Proteomes" id="UP000018072">
    <property type="component" value="Unassembled WGS sequence"/>
</dbReference>
<dbReference type="InterPro" id="IPR000873">
    <property type="entry name" value="AMP-dep_synth/lig_dom"/>
</dbReference>
<dbReference type="STRING" id="1263103.BN741_00335"/>
<sequence length="562" mass="63633">MHKLFIIVQMIEIPSFNELIEKSIISNWDKDALTDFKGATLQYHDVARKIEKLHIMFESSGVQRGDKIALCGRNSSNWAVAFLATLTYGAVAVPILHEFTADQIHNIVNHSEAKLLFVGDYVATIIDQTKMPDLEGIIYIPDYSLVVSRTDKLTYAREHLNAMFGEKYPKFFRKEHVHYYREQSPEELALINYTSGTTGFSKGVMIPYRAMWSNYDFAMTAVAKHIKKGDNVISILPMAHMYGMAFEFLFEFLFGCHVFYLTRVPSPAIIAAAFAEVKPAIIIAVPLVIEKIIRKKVLPKLQTNRMRLLLNMPFVNKKVFEKIREQVVNAFGGKFYEIIVGGAAFNQEVEQFLQRIEFPYTVGYGATECAPIICYADCHDFVAGSCGKPVVHMEVKIDSPDPQNVPGEILARGLNVMLGYFKNEEATAQTLDAEGWYHTGDLGLMDADGNVFIKGRSKNMLLGASGQNIYPEEIEDKLNSLNMVNECVVVQRGEKLVGLVFPDFDEAATMQLNESDLEKIMEENRQELNASQPPYCRLAAIEIVKEEFEKTPKKSIKRYLYK</sequence>
<evidence type="ECO:0000256" key="1">
    <source>
        <dbReference type="ARBA" id="ARBA00022741"/>
    </source>
</evidence>
<dbReference type="Gene3D" id="3.30.300.30">
    <property type="match status" value="1"/>
</dbReference>
<keyword evidence="2" id="KW-0067">ATP-binding</keyword>
<evidence type="ECO:0000259" key="4">
    <source>
        <dbReference type="Pfam" id="PF00501"/>
    </source>
</evidence>
<dbReference type="GO" id="GO:0005524">
    <property type="term" value="F:ATP binding"/>
    <property type="evidence" value="ECO:0007669"/>
    <property type="project" value="UniProtKB-KW"/>
</dbReference>
<accession>R7H792</accession>
<organism evidence="5">
    <name type="scientific">Leyella stercorea CAG:629</name>
    <dbReference type="NCBI Taxonomy" id="1263103"/>
    <lineage>
        <taxon>Bacteria</taxon>
        <taxon>Pseudomonadati</taxon>
        <taxon>Bacteroidota</taxon>
        <taxon>Bacteroidia</taxon>
        <taxon>Bacteroidales</taxon>
        <taxon>Prevotellaceae</taxon>
        <taxon>Leyella</taxon>
    </lineage>
</organism>
<dbReference type="InterPro" id="IPR042099">
    <property type="entry name" value="ANL_N_sf"/>
</dbReference>
<proteinExistence type="predicted"/>
<dbReference type="AlphaFoldDB" id="R7H792"/>
<evidence type="ECO:0000313" key="5">
    <source>
        <dbReference type="EMBL" id="CDE34843.1"/>
    </source>
</evidence>
<evidence type="ECO:0000256" key="2">
    <source>
        <dbReference type="ARBA" id="ARBA00022840"/>
    </source>
</evidence>
<feature type="domain" description="AMP-dependent synthetase/ligase" evidence="4">
    <location>
        <begin position="29"/>
        <end position="421"/>
    </location>
</feature>
<dbReference type="EMBL" id="CBIT010000268">
    <property type="protein sequence ID" value="CDE34843.1"/>
    <property type="molecule type" value="Genomic_DNA"/>
</dbReference>
<dbReference type="InterPro" id="IPR045851">
    <property type="entry name" value="AMP-bd_C_sf"/>
</dbReference>
<dbReference type="PANTHER" id="PTHR43272:SF33">
    <property type="entry name" value="AMP-BINDING DOMAIN-CONTAINING PROTEIN-RELATED"/>
    <property type="match status" value="1"/>
</dbReference>
<dbReference type="Pfam" id="PF00501">
    <property type="entry name" value="AMP-binding"/>
    <property type="match status" value="1"/>
</dbReference>
<comment type="catalytic activity">
    <reaction evidence="3">
        <text>a long-chain fatty acid + ATP + CoA = a long-chain fatty acyl-CoA + AMP + diphosphate</text>
        <dbReference type="Rhea" id="RHEA:15421"/>
        <dbReference type="ChEBI" id="CHEBI:30616"/>
        <dbReference type="ChEBI" id="CHEBI:33019"/>
        <dbReference type="ChEBI" id="CHEBI:57287"/>
        <dbReference type="ChEBI" id="CHEBI:57560"/>
        <dbReference type="ChEBI" id="CHEBI:83139"/>
        <dbReference type="ChEBI" id="CHEBI:456215"/>
        <dbReference type="EC" id="6.2.1.3"/>
    </reaction>
    <physiologicalReaction direction="left-to-right" evidence="3">
        <dbReference type="Rhea" id="RHEA:15422"/>
    </physiologicalReaction>
</comment>
<dbReference type="Gene3D" id="3.40.50.12780">
    <property type="entry name" value="N-terminal domain of ligase-like"/>
    <property type="match status" value="1"/>
</dbReference>
<name>R7H792_9BACT</name>
<dbReference type="InterPro" id="IPR020845">
    <property type="entry name" value="AMP-binding_CS"/>
</dbReference>
<dbReference type="PANTHER" id="PTHR43272">
    <property type="entry name" value="LONG-CHAIN-FATTY-ACID--COA LIGASE"/>
    <property type="match status" value="1"/>
</dbReference>
<dbReference type="GO" id="GO:0004467">
    <property type="term" value="F:long-chain fatty acid-CoA ligase activity"/>
    <property type="evidence" value="ECO:0007669"/>
    <property type="project" value="UniProtKB-EC"/>
</dbReference>